<reference evidence="1 2" key="1">
    <citation type="submission" date="2020-02" db="EMBL/GenBank/DDBJ databases">
        <title>Bacillus aquiflavi sp. nov., isolated from yellow water of strong flavor Chinese baijiu in Yibin region of China.</title>
        <authorList>
            <person name="Xie J."/>
        </authorList>
    </citation>
    <scope>NUCLEOTIDE SEQUENCE [LARGE SCALE GENOMIC DNA]</scope>
    <source>
        <strain evidence="1 2">SA4</strain>
    </source>
</reference>
<dbReference type="AlphaFoldDB" id="A0A6M0Q4B3"/>
<dbReference type="RefSeq" id="WP_163178543.1">
    <property type="nucleotide sequence ID" value="NZ_JAAIWM010000002.1"/>
</dbReference>
<keyword evidence="2" id="KW-1185">Reference proteome</keyword>
<name>A0A6M0Q4B3_9BACI</name>
<dbReference type="Proteomes" id="UP000481043">
    <property type="component" value="Unassembled WGS sequence"/>
</dbReference>
<dbReference type="Pfam" id="PF20119">
    <property type="entry name" value="DUF6509"/>
    <property type="match status" value="1"/>
</dbReference>
<accession>A0A6M0Q4B3</accession>
<sequence>MFSIEEYTVELLEDPTGLLSGDIYEFKIFINVDEEDDLYSEKGVYVRVLFKVENNQKKISQASFHEQLTDRYLDFELEEEEEALIFQFCESNLPQE</sequence>
<evidence type="ECO:0000313" key="2">
    <source>
        <dbReference type="Proteomes" id="UP000481043"/>
    </source>
</evidence>
<dbReference type="EMBL" id="JAAIWM010000002">
    <property type="protein sequence ID" value="NEY71171.1"/>
    <property type="molecule type" value="Genomic_DNA"/>
</dbReference>
<protein>
    <submittedName>
        <fullName evidence="1">Pullulanase</fullName>
    </submittedName>
</protein>
<organism evidence="1 2">
    <name type="scientific">Bacillus mesophilus</name>
    <dbReference type="NCBI Taxonomy" id="1808955"/>
    <lineage>
        <taxon>Bacteria</taxon>
        <taxon>Bacillati</taxon>
        <taxon>Bacillota</taxon>
        <taxon>Bacilli</taxon>
        <taxon>Bacillales</taxon>
        <taxon>Bacillaceae</taxon>
        <taxon>Bacillus</taxon>
    </lineage>
</organism>
<gene>
    <name evidence="1" type="ORF">G4D63_05390</name>
</gene>
<dbReference type="InterPro" id="IPR045424">
    <property type="entry name" value="DUF6509"/>
</dbReference>
<evidence type="ECO:0000313" key="1">
    <source>
        <dbReference type="EMBL" id="NEY71171.1"/>
    </source>
</evidence>
<proteinExistence type="predicted"/>
<comment type="caution">
    <text evidence="1">The sequence shown here is derived from an EMBL/GenBank/DDBJ whole genome shotgun (WGS) entry which is preliminary data.</text>
</comment>